<sequence>SYDAVTASGCFCAGHVPCTAIFEIFRLLKPGGYFLNCMREEYLYEVPEYKDRLVRMLNDLEKQGLIKSVEWTVYPNHYVGKPGVRMIYQKLNTQARTPKDVQTICENVKDTRDNR</sequence>
<dbReference type="OrthoDB" id="5985425at2759"/>
<accession>A0A3S1BHJ2</accession>
<protein>
    <recommendedName>
        <fullName evidence="3">Methyltransferase type 11 domain-containing protein</fullName>
    </recommendedName>
</protein>
<organism evidence="1 2">
    <name type="scientific">Elysia chlorotica</name>
    <name type="common">Eastern emerald elysia</name>
    <name type="synonym">Sea slug</name>
    <dbReference type="NCBI Taxonomy" id="188477"/>
    <lineage>
        <taxon>Eukaryota</taxon>
        <taxon>Metazoa</taxon>
        <taxon>Spiralia</taxon>
        <taxon>Lophotrochozoa</taxon>
        <taxon>Mollusca</taxon>
        <taxon>Gastropoda</taxon>
        <taxon>Heterobranchia</taxon>
        <taxon>Euthyneura</taxon>
        <taxon>Panpulmonata</taxon>
        <taxon>Sacoglossa</taxon>
        <taxon>Placobranchoidea</taxon>
        <taxon>Plakobranchidae</taxon>
        <taxon>Elysia</taxon>
    </lineage>
</organism>
<proteinExistence type="predicted"/>
<dbReference type="SUPFAM" id="SSF53335">
    <property type="entry name" value="S-adenosyl-L-methionine-dependent methyltransferases"/>
    <property type="match status" value="1"/>
</dbReference>
<dbReference type="InterPro" id="IPR029063">
    <property type="entry name" value="SAM-dependent_MTases_sf"/>
</dbReference>
<name>A0A3S1BHJ2_ELYCH</name>
<dbReference type="EMBL" id="RQTK01000082">
    <property type="protein sequence ID" value="RUS88436.1"/>
    <property type="molecule type" value="Genomic_DNA"/>
</dbReference>
<dbReference type="Gene3D" id="3.40.50.150">
    <property type="entry name" value="Vaccinia Virus protein VP39"/>
    <property type="match status" value="1"/>
</dbReference>
<comment type="caution">
    <text evidence="1">The sequence shown here is derived from an EMBL/GenBank/DDBJ whole genome shotgun (WGS) entry which is preliminary data.</text>
</comment>
<evidence type="ECO:0000313" key="2">
    <source>
        <dbReference type="Proteomes" id="UP000271974"/>
    </source>
</evidence>
<reference evidence="1 2" key="1">
    <citation type="submission" date="2019-01" db="EMBL/GenBank/DDBJ databases">
        <title>A draft genome assembly of the solar-powered sea slug Elysia chlorotica.</title>
        <authorList>
            <person name="Cai H."/>
            <person name="Li Q."/>
            <person name="Fang X."/>
            <person name="Li J."/>
            <person name="Curtis N.E."/>
            <person name="Altenburger A."/>
            <person name="Shibata T."/>
            <person name="Feng M."/>
            <person name="Maeda T."/>
            <person name="Schwartz J.A."/>
            <person name="Shigenobu S."/>
            <person name="Lundholm N."/>
            <person name="Nishiyama T."/>
            <person name="Yang H."/>
            <person name="Hasebe M."/>
            <person name="Li S."/>
            <person name="Pierce S.K."/>
            <person name="Wang J."/>
        </authorList>
    </citation>
    <scope>NUCLEOTIDE SEQUENCE [LARGE SCALE GENOMIC DNA]</scope>
    <source>
        <strain evidence="1">EC2010</strain>
        <tissue evidence="1">Whole organism of an adult</tissue>
    </source>
</reference>
<feature type="non-terminal residue" evidence="1">
    <location>
        <position position="1"/>
    </location>
</feature>
<dbReference type="Proteomes" id="UP000271974">
    <property type="component" value="Unassembled WGS sequence"/>
</dbReference>
<evidence type="ECO:0008006" key="3">
    <source>
        <dbReference type="Google" id="ProtNLM"/>
    </source>
</evidence>
<dbReference type="AlphaFoldDB" id="A0A3S1BHJ2"/>
<dbReference type="STRING" id="188477.A0A3S1BHJ2"/>
<evidence type="ECO:0000313" key="1">
    <source>
        <dbReference type="EMBL" id="RUS88436.1"/>
    </source>
</evidence>
<gene>
    <name evidence="1" type="ORF">EGW08_003773</name>
</gene>
<keyword evidence="2" id="KW-1185">Reference proteome</keyword>